<dbReference type="Gene3D" id="3.30.54.20">
    <property type="match status" value="1"/>
</dbReference>
<feature type="binding site" evidence="13">
    <location>
        <position position="324"/>
    </location>
    <ligand>
        <name>Zn(2+)</name>
        <dbReference type="ChEBI" id="CHEBI:29105"/>
        <note>catalytic</note>
    </ligand>
</feature>
<dbReference type="Gene3D" id="3.30.930.10">
    <property type="entry name" value="Bira Bifunctional Protein, Domain 2"/>
    <property type="match status" value="1"/>
</dbReference>
<accession>A0ABY5RB35</accession>
<dbReference type="InterPro" id="IPR018163">
    <property type="entry name" value="Thr/Ala-tRNA-synth_IIc_edit"/>
</dbReference>
<keyword evidence="8 13" id="KW-0067">ATP-binding</keyword>
<comment type="subcellular location">
    <subcellularLocation>
        <location evidence="13">Cytoplasm</location>
    </subcellularLocation>
</comment>
<dbReference type="RefSeq" id="WP_258211158.1">
    <property type="nucleotide sequence ID" value="NZ_CP102734.1"/>
</dbReference>
<evidence type="ECO:0000256" key="11">
    <source>
        <dbReference type="ARBA" id="ARBA00023146"/>
    </source>
</evidence>
<evidence type="ECO:0000256" key="6">
    <source>
        <dbReference type="ARBA" id="ARBA00022741"/>
    </source>
</evidence>
<evidence type="ECO:0000256" key="1">
    <source>
        <dbReference type="ARBA" id="ARBA00008226"/>
    </source>
</evidence>
<feature type="binding site" evidence="13">
    <location>
        <position position="273"/>
    </location>
    <ligand>
        <name>Zn(2+)</name>
        <dbReference type="ChEBI" id="CHEBI:29105"/>
        <note>catalytic</note>
    </ligand>
</feature>
<evidence type="ECO:0000256" key="7">
    <source>
        <dbReference type="ARBA" id="ARBA00022833"/>
    </source>
</evidence>
<dbReference type="InterPro" id="IPR006195">
    <property type="entry name" value="aa-tRNA-synth_II"/>
</dbReference>
<dbReference type="InterPro" id="IPR012947">
    <property type="entry name" value="tRNA_SAD"/>
</dbReference>
<keyword evidence="11 13" id="KW-0030">Aminoacyl-tRNA synthetase</keyword>
<dbReference type="PANTHER" id="PTHR11451">
    <property type="entry name" value="THREONINE-TRNA LIGASE"/>
    <property type="match status" value="1"/>
</dbReference>
<dbReference type="SUPFAM" id="SSF52954">
    <property type="entry name" value="Class II aaRS ABD-related"/>
    <property type="match status" value="1"/>
</dbReference>
<name>A0ABY5RB35_9MOLU</name>
<dbReference type="InterPro" id="IPR004154">
    <property type="entry name" value="Anticodon-bd"/>
</dbReference>
<dbReference type="Gene3D" id="3.30.980.10">
    <property type="entry name" value="Threonyl-trna Synthetase, Chain A, domain 2"/>
    <property type="match status" value="1"/>
</dbReference>
<comment type="catalytic activity">
    <reaction evidence="12 13">
        <text>tRNA(Thr) + L-threonine + ATP = L-threonyl-tRNA(Thr) + AMP + diphosphate + H(+)</text>
        <dbReference type="Rhea" id="RHEA:24624"/>
        <dbReference type="Rhea" id="RHEA-COMP:9670"/>
        <dbReference type="Rhea" id="RHEA-COMP:9704"/>
        <dbReference type="ChEBI" id="CHEBI:15378"/>
        <dbReference type="ChEBI" id="CHEBI:30616"/>
        <dbReference type="ChEBI" id="CHEBI:33019"/>
        <dbReference type="ChEBI" id="CHEBI:57926"/>
        <dbReference type="ChEBI" id="CHEBI:78442"/>
        <dbReference type="ChEBI" id="CHEBI:78534"/>
        <dbReference type="ChEBI" id="CHEBI:456215"/>
        <dbReference type="EC" id="6.1.1.3"/>
    </reaction>
</comment>
<dbReference type="Pfam" id="PF03129">
    <property type="entry name" value="HGTP_anticodon"/>
    <property type="match status" value="1"/>
</dbReference>
<dbReference type="Proteomes" id="UP001059252">
    <property type="component" value="Chromosome"/>
</dbReference>
<dbReference type="SUPFAM" id="SSF55186">
    <property type="entry name" value="ThrRS/AlaRS common domain"/>
    <property type="match status" value="1"/>
</dbReference>
<keyword evidence="6 13" id="KW-0547">Nucleotide-binding</keyword>
<protein>
    <recommendedName>
        <fullName evidence="13">Threonine--tRNA ligase</fullName>
        <ecNumber evidence="13">6.1.1.3</ecNumber>
    </recommendedName>
    <alternativeName>
        <fullName evidence="13">Threonyl-tRNA synthetase</fullName>
        <shortName evidence="13">ThrRS</shortName>
    </alternativeName>
</protein>
<dbReference type="InterPro" id="IPR045864">
    <property type="entry name" value="aa-tRNA-synth_II/BPL/LPL"/>
</dbReference>
<dbReference type="EC" id="6.1.1.3" evidence="13"/>
<dbReference type="EMBL" id="CP102734">
    <property type="protein sequence ID" value="UVD81984.1"/>
    <property type="molecule type" value="Genomic_DNA"/>
</dbReference>
<dbReference type="InterPro" id="IPR002320">
    <property type="entry name" value="Thr-tRNA-ligase_IIa"/>
</dbReference>
<keyword evidence="4 13" id="KW-0436">Ligase</keyword>
<evidence type="ECO:0000313" key="16">
    <source>
        <dbReference type="Proteomes" id="UP001059252"/>
    </source>
</evidence>
<proteinExistence type="inferred from homology"/>
<dbReference type="SMART" id="SM00863">
    <property type="entry name" value="tRNA_SAD"/>
    <property type="match status" value="1"/>
</dbReference>
<dbReference type="GO" id="GO:0004829">
    <property type="term" value="F:threonine-tRNA ligase activity"/>
    <property type="evidence" value="ECO:0007669"/>
    <property type="project" value="UniProtKB-EC"/>
</dbReference>
<evidence type="ECO:0000256" key="9">
    <source>
        <dbReference type="ARBA" id="ARBA00022884"/>
    </source>
</evidence>
<comment type="similarity">
    <text evidence="1 13">Belongs to the class-II aminoacyl-tRNA synthetase family.</text>
</comment>
<keyword evidence="10 13" id="KW-0648">Protein biosynthesis</keyword>
<dbReference type="InterPro" id="IPR002314">
    <property type="entry name" value="aa-tRNA-synt_IIb"/>
</dbReference>
<evidence type="ECO:0000256" key="8">
    <source>
        <dbReference type="ARBA" id="ARBA00022840"/>
    </source>
</evidence>
<reference evidence="15" key="1">
    <citation type="submission" date="2022-08" db="EMBL/GenBank/DDBJ databases">
        <title>Complete genome of Mycoplasma iguanae type strain 2327.</title>
        <authorList>
            <person name="Spergser J."/>
        </authorList>
    </citation>
    <scope>NUCLEOTIDE SEQUENCE</scope>
    <source>
        <strain evidence="15">2327</strain>
    </source>
</reference>
<dbReference type="CDD" id="cd00860">
    <property type="entry name" value="ThrRS_anticodon"/>
    <property type="match status" value="1"/>
</dbReference>
<evidence type="ECO:0000256" key="2">
    <source>
        <dbReference type="ARBA" id="ARBA00022490"/>
    </source>
</evidence>
<dbReference type="HAMAP" id="MF_00184">
    <property type="entry name" value="Thr_tRNA_synth"/>
    <property type="match status" value="1"/>
</dbReference>
<keyword evidence="2 13" id="KW-0963">Cytoplasm</keyword>
<dbReference type="SUPFAM" id="SSF55681">
    <property type="entry name" value="Class II aaRS and biotin synthetases"/>
    <property type="match status" value="1"/>
</dbReference>
<keyword evidence="3 13" id="KW-0820">tRNA-binding</keyword>
<comment type="subunit">
    <text evidence="13">Homodimer.</text>
</comment>
<keyword evidence="5 13" id="KW-0479">Metal-binding</keyword>
<evidence type="ECO:0000256" key="5">
    <source>
        <dbReference type="ARBA" id="ARBA00022723"/>
    </source>
</evidence>
<evidence type="ECO:0000256" key="3">
    <source>
        <dbReference type="ARBA" id="ARBA00022555"/>
    </source>
</evidence>
<dbReference type="CDD" id="cd00771">
    <property type="entry name" value="ThrRS_core"/>
    <property type="match status" value="1"/>
</dbReference>
<keyword evidence="16" id="KW-1185">Reference proteome</keyword>
<evidence type="ECO:0000313" key="15">
    <source>
        <dbReference type="EMBL" id="UVD81984.1"/>
    </source>
</evidence>
<dbReference type="NCBIfam" id="TIGR00418">
    <property type="entry name" value="thrS"/>
    <property type="match status" value="1"/>
</dbReference>
<dbReference type="InterPro" id="IPR036621">
    <property type="entry name" value="Anticodon-bd_dom_sf"/>
</dbReference>
<dbReference type="InterPro" id="IPR047246">
    <property type="entry name" value="ThrRS_anticodon"/>
</dbReference>
<dbReference type="PANTHER" id="PTHR11451:SF56">
    <property type="entry name" value="THREONINE--TRNA LIGASE 1"/>
    <property type="match status" value="1"/>
</dbReference>
<keyword evidence="7 13" id="KW-0862">Zinc</keyword>
<feature type="domain" description="Aminoacyl-transfer RNA synthetases class-II family profile" evidence="14">
    <location>
        <begin position="207"/>
        <end position="477"/>
    </location>
</feature>
<gene>
    <name evidence="13 15" type="primary">thrS</name>
    <name evidence="15" type="ORF">NV226_01605</name>
</gene>
<dbReference type="PROSITE" id="PS50862">
    <property type="entry name" value="AA_TRNA_LIGASE_II"/>
    <property type="match status" value="1"/>
</dbReference>
<evidence type="ECO:0000256" key="4">
    <source>
        <dbReference type="ARBA" id="ARBA00022598"/>
    </source>
</evidence>
<evidence type="ECO:0000256" key="13">
    <source>
        <dbReference type="HAMAP-Rule" id="MF_00184"/>
    </source>
</evidence>
<feature type="binding site" evidence="13">
    <location>
        <position position="454"/>
    </location>
    <ligand>
        <name>Zn(2+)</name>
        <dbReference type="ChEBI" id="CHEBI:29105"/>
        <note>catalytic</note>
    </ligand>
</feature>
<dbReference type="Pfam" id="PF00587">
    <property type="entry name" value="tRNA-synt_2b"/>
    <property type="match status" value="1"/>
</dbReference>
<evidence type="ECO:0000256" key="10">
    <source>
        <dbReference type="ARBA" id="ARBA00022917"/>
    </source>
</evidence>
<sequence length="580" mass="67982">MKLNKELNHTSSHLLAAAVLKHFPETKLGFGPATQEGFYYDFEFKEPISENDLQKIEKTLKKMAAGGYKMIEDKNAQYSFDQKPYKKELYDEIIASGQKATFYSLVNPADGSVLFTDLCAGGHLESTASIKHVKLLSLAGAYWRGNSNNIQLTRIYGTAWETQAELEEYLNILKERKERDHRKIGKELKIFSFNALSGQGMPIWLEDGMKIRNAIHKKVQKWDRKYGFNEVLTPHFGEKELYEISGHWQHYKDDMFSPIEVENELLVARPMTCPHHVLLYKAERRSYRELPIRYSELSRLYRYEKSGALTGLERVRSMDLTEGHIFARVDQIEKEFVHQYKLIKEVLDFFKIKVDYISFSKRDKSDKEKFFNDDQLWDKAEKALENVLKTLEIEYIEKEGEAAFYGPKIDIQVRTVLGHEITMSTLQLDFLLPQKFKMEYIDQNETKQIPVLIHRGLIGTYERFISILLEQTKGNLPFWMSPKQVVVIPVNYDLHHEYAQKVHDKLFELGFHSEVDFRNERINKKIREAQMKKIKFQVIIGDEELQNETLTYRKYGSNDSVNNISLAQFIDYLNNLKNEN</sequence>
<dbReference type="InterPro" id="IPR033728">
    <property type="entry name" value="ThrRS_core"/>
</dbReference>
<evidence type="ECO:0000256" key="12">
    <source>
        <dbReference type="ARBA" id="ARBA00049515"/>
    </source>
</evidence>
<comment type="caution">
    <text evidence="13">Lacks conserved residue(s) required for the propagation of feature annotation.</text>
</comment>
<dbReference type="Pfam" id="PF07973">
    <property type="entry name" value="tRNA_SAD"/>
    <property type="match status" value="1"/>
</dbReference>
<comment type="cofactor">
    <cofactor evidence="13">
        <name>Zn(2+)</name>
        <dbReference type="ChEBI" id="CHEBI:29105"/>
    </cofactor>
    <text evidence="13">Binds 1 zinc ion per subunit.</text>
</comment>
<dbReference type="PRINTS" id="PR01047">
    <property type="entry name" value="TRNASYNTHTHR"/>
</dbReference>
<evidence type="ECO:0000259" key="14">
    <source>
        <dbReference type="PROSITE" id="PS50862"/>
    </source>
</evidence>
<keyword evidence="9 13" id="KW-0694">RNA-binding</keyword>
<organism evidence="15 16">
    <name type="scientific">Mycoplasma iguanae</name>
    <dbReference type="NCBI Taxonomy" id="292461"/>
    <lineage>
        <taxon>Bacteria</taxon>
        <taxon>Bacillati</taxon>
        <taxon>Mycoplasmatota</taxon>
        <taxon>Mollicutes</taxon>
        <taxon>Mycoplasmataceae</taxon>
        <taxon>Mycoplasma</taxon>
    </lineage>
</organism>
<dbReference type="Gene3D" id="3.40.50.800">
    <property type="entry name" value="Anticodon-binding domain"/>
    <property type="match status" value="1"/>
</dbReference>